<dbReference type="InterPro" id="IPR002583">
    <property type="entry name" value="Ribosomal_bS20"/>
</dbReference>
<dbReference type="STRING" id="1703779.AMJ83_03145"/>
<dbReference type="Gene3D" id="1.20.58.110">
    <property type="entry name" value="Ribosomal protein S20"/>
    <property type="match status" value="1"/>
</dbReference>
<evidence type="ECO:0000256" key="3">
    <source>
        <dbReference type="ARBA" id="ARBA00022980"/>
    </source>
</evidence>
<dbReference type="GO" id="GO:0003735">
    <property type="term" value="F:structural constituent of ribosome"/>
    <property type="evidence" value="ECO:0007669"/>
    <property type="project" value="InterPro"/>
</dbReference>
<dbReference type="GO" id="GO:0005840">
    <property type="term" value="C:ribosome"/>
    <property type="evidence" value="ECO:0007669"/>
    <property type="project" value="UniProtKB-KW"/>
</dbReference>
<gene>
    <name evidence="6" type="primary">rpsT</name>
    <name evidence="7" type="ORF">AMJ83_03145</name>
</gene>
<dbReference type="InterPro" id="IPR036510">
    <property type="entry name" value="Ribosomal_bS20_sf"/>
</dbReference>
<dbReference type="SUPFAM" id="SSF46992">
    <property type="entry name" value="Ribosomal protein S20"/>
    <property type="match status" value="1"/>
</dbReference>
<keyword evidence="1 6" id="KW-0699">rRNA-binding</keyword>
<evidence type="ECO:0000256" key="6">
    <source>
        <dbReference type="HAMAP-Rule" id="MF_00500"/>
    </source>
</evidence>
<sequence length="84" mass="9822">MKRSMSVLKNIRQSTSRRIVNRQKKKRLKEAFKRIKKLKTKKSALKAYPEVQSIIDKSVQDGIIKKNTAARHKTHLVKHISTLK</sequence>
<evidence type="ECO:0000256" key="4">
    <source>
        <dbReference type="ARBA" id="ARBA00023274"/>
    </source>
</evidence>
<dbReference type="GO" id="GO:0019843">
    <property type="term" value="F:rRNA binding"/>
    <property type="evidence" value="ECO:0007669"/>
    <property type="project" value="UniProtKB-UniRule"/>
</dbReference>
<dbReference type="Pfam" id="PF01649">
    <property type="entry name" value="Ribosomal_S20p"/>
    <property type="match status" value="1"/>
</dbReference>
<keyword evidence="2 6" id="KW-0694">RNA-binding</keyword>
<comment type="function">
    <text evidence="6">Binds directly to 16S ribosomal RNA.</text>
</comment>
<accession>A0A0S8FUI9</accession>
<dbReference type="NCBIfam" id="TIGR00029">
    <property type="entry name" value="S20"/>
    <property type="match status" value="1"/>
</dbReference>
<dbReference type="GO" id="GO:0006412">
    <property type="term" value="P:translation"/>
    <property type="evidence" value="ECO:0007669"/>
    <property type="project" value="UniProtKB-UniRule"/>
</dbReference>
<dbReference type="GO" id="GO:1990904">
    <property type="term" value="C:ribonucleoprotein complex"/>
    <property type="evidence" value="ECO:0007669"/>
    <property type="project" value="UniProtKB-KW"/>
</dbReference>
<name>A0A0S8FUI9_UNCW3</name>
<dbReference type="EMBL" id="LJUJ01000004">
    <property type="protein sequence ID" value="KPK64238.1"/>
    <property type="molecule type" value="Genomic_DNA"/>
</dbReference>
<comment type="caution">
    <text evidence="7">The sequence shown here is derived from an EMBL/GenBank/DDBJ whole genome shotgun (WGS) entry which is preliminary data.</text>
</comment>
<dbReference type="AlphaFoldDB" id="A0A0S8FUI9"/>
<evidence type="ECO:0000256" key="1">
    <source>
        <dbReference type="ARBA" id="ARBA00022730"/>
    </source>
</evidence>
<evidence type="ECO:0000256" key="2">
    <source>
        <dbReference type="ARBA" id="ARBA00022884"/>
    </source>
</evidence>
<evidence type="ECO:0000256" key="5">
    <source>
        <dbReference type="ARBA" id="ARBA00035136"/>
    </source>
</evidence>
<keyword evidence="3 6" id="KW-0689">Ribosomal protein</keyword>
<comment type="similarity">
    <text evidence="6">Belongs to the bacterial ribosomal protein bS20 family.</text>
</comment>
<protein>
    <recommendedName>
        <fullName evidence="5 6">Small ribosomal subunit protein bS20</fullName>
    </recommendedName>
</protein>
<organism evidence="7 8">
    <name type="scientific">candidate division WOR_3 bacterium SM23_42</name>
    <dbReference type="NCBI Taxonomy" id="1703779"/>
    <lineage>
        <taxon>Bacteria</taxon>
        <taxon>Bacteria division WOR-3</taxon>
    </lineage>
</organism>
<evidence type="ECO:0000313" key="7">
    <source>
        <dbReference type="EMBL" id="KPK64238.1"/>
    </source>
</evidence>
<dbReference type="HAMAP" id="MF_00500">
    <property type="entry name" value="Ribosomal_bS20"/>
    <property type="match status" value="1"/>
</dbReference>
<reference evidence="7 8" key="1">
    <citation type="journal article" date="2015" name="Microbiome">
        <title>Genomic resolution of linkages in carbon, nitrogen, and sulfur cycling among widespread estuary sediment bacteria.</title>
        <authorList>
            <person name="Baker B.J."/>
            <person name="Lazar C.S."/>
            <person name="Teske A.P."/>
            <person name="Dick G.J."/>
        </authorList>
    </citation>
    <scope>NUCLEOTIDE SEQUENCE [LARGE SCALE GENOMIC DNA]</scope>
    <source>
        <strain evidence="7">SM23_42</strain>
    </source>
</reference>
<proteinExistence type="inferred from homology"/>
<keyword evidence="4 6" id="KW-0687">Ribonucleoprotein</keyword>
<dbReference type="Proteomes" id="UP000051373">
    <property type="component" value="Unassembled WGS sequence"/>
</dbReference>
<evidence type="ECO:0000313" key="8">
    <source>
        <dbReference type="Proteomes" id="UP000051373"/>
    </source>
</evidence>